<comment type="similarity">
    <text evidence="2 9 10">Belongs to the CRISPR-associated endoribonuclease Cas2 protein family.</text>
</comment>
<dbReference type="GO" id="GO:0016787">
    <property type="term" value="F:hydrolase activity"/>
    <property type="evidence" value="ECO:0007669"/>
    <property type="project" value="UniProtKB-KW"/>
</dbReference>
<evidence type="ECO:0000256" key="9">
    <source>
        <dbReference type="HAMAP-Rule" id="MF_01471"/>
    </source>
</evidence>
<organism evidence="11 12">
    <name type="scientific">Suttonella ornithocola</name>
    <dbReference type="NCBI Taxonomy" id="279832"/>
    <lineage>
        <taxon>Bacteria</taxon>
        <taxon>Pseudomonadati</taxon>
        <taxon>Pseudomonadota</taxon>
        <taxon>Gammaproteobacteria</taxon>
        <taxon>Cardiobacteriales</taxon>
        <taxon>Cardiobacteriaceae</taxon>
        <taxon>Suttonella</taxon>
    </lineage>
</organism>
<comment type="subunit">
    <text evidence="9">Homodimer, forms a heterotetramer with a Cas1 homodimer.</text>
</comment>
<dbReference type="InterPro" id="IPR021127">
    <property type="entry name" value="CRISPR_associated_Cas2"/>
</dbReference>
<keyword evidence="4 9" id="KW-0479">Metal-binding</keyword>
<dbReference type="OrthoDB" id="9798176at2"/>
<dbReference type="InterPro" id="IPR019199">
    <property type="entry name" value="Virulence_VapD/CRISPR_Cas2"/>
</dbReference>
<keyword evidence="12" id="KW-1185">Reference proteome</keyword>
<dbReference type="NCBIfam" id="TIGR01573">
    <property type="entry name" value="cas2"/>
    <property type="match status" value="1"/>
</dbReference>
<comment type="function">
    <text evidence="9">CRISPR (clustered regularly interspaced short palindromic repeat), is an adaptive immune system that provides protection against mobile genetic elements (viruses, transposable elements and conjugative plasmids). CRISPR clusters contain sequences complementary to antecedent mobile elements and target invading nucleic acids. CRISPR clusters are transcribed and processed into CRISPR RNA (crRNA). Functions as a ssRNA-specific endoribonuclease. Involved in the integration of spacer DNA into the CRISPR cassette.</text>
</comment>
<dbReference type="HAMAP" id="MF_01471">
    <property type="entry name" value="Cas2"/>
    <property type="match status" value="1"/>
</dbReference>
<proteinExistence type="inferred from homology"/>
<reference evidence="11 12" key="1">
    <citation type="submission" date="2018-06" db="EMBL/GenBank/DDBJ databases">
        <authorList>
            <consortium name="Pathogen Informatics"/>
            <person name="Doyle S."/>
        </authorList>
    </citation>
    <scope>NUCLEOTIDE SEQUENCE [LARGE SCALE GENOMIC DNA]</scope>
    <source>
        <strain evidence="11 12">NCTC13337</strain>
    </source>
</reference>
<name>A0A380MXP9_9GAMM</name>
<dbReference type="PANTHER" id="PTHR34405">
    <property type="entry name" value="CRISPR-ASSOCIATED ENDORIBONUCLEASE CAS2"/>
    <property type="match status" value="1"/>
</dbReference>
<evidence type="ECO:0000313" key="12">
    <source>
        <dbReference type="Proteomes" id="UP000254601"/>
    </source>
</evidence>
<dbReference type="EMBL" id="UHIC01000001">
    <property type="protein sequence ID" value="SUO97058.1"/>
    <property type="molecule type" value="Genomic_DNA"/>
</dbReference>
<dbReference type="PIRSF" id="PIRSF032582">
    <property type="entry name" value="Cas2"/>
    <property type="match status" value="1"/>
</dbReference>
<dbReference type="SUPFAM" id="SSF143430">
    <property type="entry name" value="TTP0101/SSO1404-like"/>
    <property type="match status" value="1"/>
</dbReference>
<keyword evidence="7 9" id="KW-0460">Magnesium</keyword>
<dbReference type="Gene3D" id="3.30.70.240">
    <property type="match status" value="1"/>
</dbReference>
<dbReference type="AlphaFoldDB" id="A0A380MXP9"/>
<feature type="binding site" evidence="9">
    <location>
        <position position="8"/>
    </location>
    <ligand>
        <name>Mg(2+)</name>
        <dbReference type="ChEBI" id="CHEBI:18420"/>
        <note>catalytic</note>
    </ligand>
</feature>
<sequence length="91" mass="10876">MYYIICYDICSNKKRRLIAKALQKHGKRVQRSVFEIYIRQETELKKLTKQLKKYMGKTDSIRIYHFPENARRRSQSLDGKAIAYFPATMVV</sequence>
<keyword evidence="6 9" id="KW-0378">Hydrolase</keyword>
<accession>A0A380MXP9</accession>
<keyword evidence="3 9" id="KW-0540">Nuclease</keyword>
<evidence type="ECO:0000256" key="5">
    <source>
        <dbReference type="ARBA" id="ARBA00022759"/>
    </source>
</evidence>
<keyword evidence="5 9" id="KW-0255">Endonuclease</keyword>
<dbReference type="GO" id="GO:0046872">
    <property type="term" value="F:metal ion binding"/>
    <property type="evidence" value="ECO:0007669"/>
    <property type="project" value="UniProtKB-UniRule"/>
</dbReference>
<evidence type="ECO:0000256" key="3">
    <source>
        <dbReference type="ARBA" id="ARBA00022722"/>
    </source>
</evidence>
<dbReference type="GO" id="GO:0004521">
    <property type="term" value="F:RNA endonuclease activity"/>
    <property type="evidence" value="ECO:0007669"/>
    <property type="project" value="UniProtKB-UniRule"/>
</dbReference>
<evidence type="ECO:0000256" key="10">
    <source>
        <dbReference type="PIRNR" id="PIRNR032582"/>
    </source>
</evidence>
<dbReference type="Proteomes" id="UP000254601">
    <property type="component" value="Unassembled WGS sequence"/>
</dbReference>
<evidence type="ECO:0000256" key="2">
    <source>
        <dbReference type="ARBA" id="ARBA00009959"/>
    </source>
</evidence>
<dbReference type="GO" id="GO:0043571">
    <property type="term" value="P:maintenance of CRISPR repeat elements"/>
    <property type="evidence" value="ECO:0007669"/>
    <property type="project" value="UniProtKB-UniRule"/>
</dbReference>
<dbReference type="PANTHER" id="PTHR34405:SF3">
    <property type="entry name" value="CRISPR-ASSOCIATED ENDORIBONUCLEASE CAS2 3"/>
    <property type="match status" value="1"/>
</dbReference>
<dbReference type="GO" id="GO:0051607">
    <property type="term" value="P:defense response to virus"/>
    <property type="evidence" value="ECO:0007669"/>
    <property type="project" value="UniProtKB-UniRule"/>
</dbReference>
<dbReference type="Pfam" id="PF09827">
    <property type="entry name" value="CRISPR_Cas2"/>
    <property type="match status" value="1"/>
</dbReference>
<evidence type="ECO:0000313" key="11">
    <source>
        <dbReference type="EMBL" id="SUO97058.1"/>
    </source>
</evidence>
<dbReference type="EC" id="3.1.-.-" evidence="9"/>
<protein>
    <recommendedName>
        <fullName evidence="9">CRISPR-associated endoribonuclease Cas2</fullName>
        <ecNumber evidence="9">3.1.-.-</ecNumber>
    </recommendedName>
</protein>
<keyword evidence="8 9" id="KW-0051">Antiviral defense</keyword>
<dbReference type="RefSeq" id="WP_072575853.1">
    <property type="nucleotide sequence ID" value="NZ_LWHB01000030.1"/>
</dbReference>
<gene>
    <name evidence="9" type="primary">cas2</name>
    <name evidence="11" type="ORF">NCTC13337_02146</name>
</gene>
<evidence type="ECO:0000256" key="4">
    <source>
        <dbReference type="ARBA" id="ARBA00022723"/>
    </source>
</evidence>
<comment type="cofactor">
    <cofactor evidence="1 9">
        <name>Mg(2+)</name>
        <dbReference type="ChEBI" id="CHEBI:18420"/>
    </cofactor>
</comment>
<dbReference type="CDD" id="cd09725">
    <property type="entry name" value="Cas2_I_II_III"/>
    <property type="match status" value="1"/>
</dbReference>
<evidence type="ECO:0000256" key="8">
    <source>
        <dbReference type="ARBA" id="ARBA00023118"/>
    </source>
</evidence>
<evidence type="ECO:0000256" key="1">
    <source>
        <dbReference type="ARBA" id="ARBA00001946"/>
    </source>
</evidence>
<evidence type="ECO:0000256" key="7">
    <source>
        <dbReference type="ARBA" id="ARBA00022842"/>
    </source>
</evidence>
<evidence type="ECO:0000256" key="6">
    <source>
        <dbReference type="ARBA" id="ARBA00022801"/>
    </source>
</evidence>